<keyword evidence="1" id="KW-1188">Viral release from host cell</keyword>
<dbReference type="AlphaFoldDB" id="A0A679J2U3"/>
<sequence length="186" mass="20325">MKIDRAYSLLEVKALDEDSRTISGMATTPETDRVGDVVDPMGATFAKEIPLLWQHQHDKPVGMATFGKATKNGIPFTASLPVIAEPGALKDLVDMAWQSVKAKLVRGVSIGFRALEYSFMDEGGIRFMKTEIYELSLVTIPANASATIQTIKAMASHREATRGVQLITRAAEVPRDLKGAIPLIRR</sequence>
<accession>A0A679J2U3</accession>
<gene>
    <name evidence="5" type="ORF">VVAX_04342</name>
</gene>
<protein>
    <recommendedName>
        <fullName evidence="4">Prohead serine protease domain-containing protein</fullName>
    </recommendedName>
</protein>
<feature type="domain" description="Prohead serine protease" evidence="4">
    <location>
        <begin position="22"/>
        <end position="154"/>
    </location>
</feature>
<dbReference type="GO" id="GO:0008233">
    <property type="term" value="F:peptidase activity"/>
    <property type="evidence" value="ECO:0007669"/>
    <property type="project" value="UniProtKB-KW"/>
</dbReference>
<reference evidence="5" key="1">
    <citation type="submission" date="2019-12" db="EMBL/GenBank/DDBJ databases">
        <authorList>
            <person name="Cremers G."/>
        </authorList>
    </citation>
    <scope>NUCLEOTIDE SEQUENCE</scope>
    <source>
        <strain evidence="5">Vvax</strain>
    </source>
</reference>
<dbReference type="GO" id="GO:0006508">
    <property type="term" value="P:proteolysis"/>
    <property type="evidence" value="ECO:0007669"/>
    <property type="project" value="UniProtKB-KW"/>
</dbReference>
<keyword evidence="3" id="KW-0378">Hydrolase</keyword>
<dbReference type="RefSeq" id="WP_339091883.1">
    <property type="nucleotide sequence ID" value="NZ_LR743507.1"/>
</dbReference>
<evidence type="ECO:0000259" key="4">
    <source>
        <dbReference type="Pfam" id="PF04586"/>
    </source>
</evidence>
<evidence type="ECO:0000313" key="5">
    <source>
        <dbReference type="EMBL" id="CAA2107656.1"/>
    </source>
</evidence>
<keyword evidence="2" id="KW-0645">Protease</keyword>
<dbReference type="InterPro" id="IPR054613">
    <property type="entry name" value="Peptidase_S78_dom"/>
</dbReference>
<organism evidence="5">
    <name type="scientific">Variovorax paradoxus</name>
    <dbReference type="NCBI Taxonomy" id="34073"/>
    <lineage>
        <taxon>Bacteria</taxon>
        <taxon>Pseudomonadati</taxon>
        <taxon>Pseudomonadota</taxon>
        <taxon>Betaproteobacteria</taxon>
        <taxon>Burkholderiales</taxon>
        <taxon>Comamonadaceae</taxon>
        <taxon>Variovorax</taxon>
    </lineage>
</organism>
<name>A0A679J2U3_VARPD</name>
<proteinExistence type="predicted"/>
<dbReference type="EMBL" id="LR743507">
    <property type="protein sequence ID" value="CAA2107656.1"/>
    <property type="molecule type" value="Genomic_DNA"/>
</dbReference>
<evidence type="ECO:0000256" key="2">
    <source>
        <dbReference type="ARBA" id="ARBA00022670"/>
    </source>
</evidence>
<evidence type="ECO:0000256" key="1">
    <source>
        <dbReference type="ARBA" id="ARBA00022612"/>
    </source>
</evidence>
<dbReference type="Pfam" id="PF04586">
    <property type="entry name" value="Peptidase_S78"/>
    <property type="match status" value="1"/>
</dbReference>
<evidence type="ECO:0000256" key="3">
    <source>
        <dbReference type="ARBA" id="ARBA00022801"/>
    </source>
</evidence>